<dbReference type="EMBL" id="CAXAMN010023103">
    <property type="protein sequence ID" value="CAK9075166.1"/>
    <property type="molecule type" value="Genomic_DNA"/>
</dbReference>
<dbReference type="InterPro" id="IPR001214">
    <property type="entry name" value="SET_dom"/>
</dbReference>
<evidence type="ECO:0000313" key="4">
    <source>
        <dbReference type="Proteomes" id="UP001642484"/>
    </source>
</evidence>
<dbReference type="Proteomes" id="UP001642484">
    <property type="component" value="Unassembled WGS sequence"/>
</dbReference>
<feature type="compositionally biased region" description="Pro residues" evidence="1">
    <location>
        <begin position="961"/>
        <end position="971"/>
    </location>
</feature>
<protein>
    <recommendedName>
        <fullName evidence="2">SET domain-containing protein</fullName>
    </recommendedName>
</protein>
<proteinExistence type="predicted"/>
<feature type="region of interest" description="Disordered" evidence="1">
    <location>
        <begin position="922"/>
        <end position="994"/>
    </location>
</feature>
<feature type="compositionally biased region" description="Basic and acidic residues" evidence="1">
    <location>
        <begin position="945"/>
        <end position="959"/>
    </location>
</feature>
<reference evidence="3 4" key="1">
    <citation type="submission" date="2024-02" db="EMBL/GenBank/DDBJ databases">
        <authorList>
            <person name="Chen Y."/>
            <person name="Shah S."/>
            <person name="Dougan E. K."/>
            <person name="Thang M."/>
            <person name="Chan C."/>
        </authorList>
    </citation>
    <scope>NUCLEOTIDE SEQUENCE [LARGE SCALE GENOMIC DNA]</scope>
</reference>
<keyword evidence="4" id="KW-1185">Reference proteome</keyword>
<evidence type="ECO:0000259" key="2">
    <source>
        <dbReference type="PROSITE" id="PS50280"/>
    </source>
</evidence>
<gene>
    <name evidence="3" type="ORF">CCMP2556_LOCUS37021</name>
</gene>
<feature type="region of interest" description="Disordered" evidence="1">
    <location>
        <begin position="353"/>
        <end position="375"/>
    </location>
</feature>
<feature type="domain" description="SET" evidence="2">
    <location>
        <begin position="747"/>
        <end position="885"/>
    </location>
</feature>
<comment type="caution">
    <text evidence="3">The sequence shown here is derived from an EMBL/GenBank/DDBJ whole genome shotgun (WGS) entry which is preliminary data.</text>
</comment>
<sequence length="1172" mass="129448">MAPKQHKVSKMHEGPQIVERGRLVELTRLSTSEKSGHRPPNPMRIAELVAEFRNGNWGKTLLCGVSVILDSPDLLEDSNGQFLLQDGKQTVLALLECKDAFDKNLDEAMEWDEELVNIFKSGLPVNVVKYAAGYDNLLHLAHETQRHEVDLNRFEPHKPIQKMDLVESFRARTVGGDWSATQKRMEEVMGTSARSRIARWVRASRHMLGEIKEALRQDENSMATDKFIFDNEFFVSPNDKKLKPSFALRALSLLRRAKEDGCPFTAEAFQSNCCAPLKMVENWRRQLNKAFGSKPDSLPATERVLDYLCSLRLLPQIKNLARENIPLHGTSAQNPGVQVARDLWLELEKIKSGKDQGATTDGGGKAPEPGAAVPDGDGDVALMSVESEVLQEDPVLSEINAAVAKNWDHVSFHRHERDLISCGAKNVFPQWKSIFVCDCPTSRTSVAMRYLNLFDEFMKAGRLEKWVVCVPVQKRYNLLSMVQSKFEELWPSAKKFTITMTGSSSQSARMSTRFLAVCINDPQHQPAVPYTATLLSIKSAAEEKLRLSCLSKSCPHRTPNELQALSDGLASTPPLVPSNFLPDDHEVEDDVPFEEEEGSVGQDAQSEGQRDFVQELWAHSSPRRYWANLLDLLGAAASQCLVAATTSAHPNLTLASREKGLALHLLVDRCTEHSLNHGRELAHEAWKKEELSKIGNRRKSLQPTDIPLFQGPDVTFEEQVFEVTDVAATDAYGQLDAWPANLEDLIPKLVQKQLDNFPIAFGENRALIAARRILEGEVIVECPSIWFSSLSKLTTFLNMPGHNELGQTIVAVRGVRVHGEVTTLYALQLSASKFVTHFAGKRRFPNAAWTFQCNVGLDGSTLRLVCRTPNGVGIAPGQPFFVDAGLSFTESKAKALSSSSPTSTSPFKGMLDHMWKQASEVEGATPDKAGVKRKNPETPATTPEDSAKQVRTEDGKVDPKPCNPSPPPNPEKPVGVEEADKKQPAEKQSKHDLGKQIAKLTVPFPFEVFCKEQESGPTLHLESGDLANKRLPKDTLLKMWTAGDFASVPKGGAIPTNAVLYDLQASTKVYSNDLSTPLSLSELVKKKGGTSLYGYEDFAAGDIGKVKPKTDRRMFLKPTELEVCQVVAAAKMAKAAAWAWNMVAKDGKIFPKGLVLLTSKQITLPGAGHIQL</sequence>
<organism evidence="3 4">
    <name type="scientific">Durusdinium trenchii</name>
    <dbReference type="NCBI Taxonomy" id="1381693"/>
    <lineage>
        <taxon>Eukaryota</taxon>
        <taxon>Sar</taxon>
        <taxon>Alveolata</taxon>
        <taxon>Dinophyceae</taxon>
        <taxon>Suessiales</taxon>
        <taxon>Symbiodiniaceae</taxon>
        <taxon>Durusdinium</taxon>
    </lineage>
</organism>
<name>A0ABP0PHE0_9DINO</name>
<evidence type="ECO:0000313" key="3">
    <source>
        <dbReference type="EMBL" id="CAK9075166.1"/>
    </source>
</evidence>
<evidence type="ECO:0000256" key="1">
    <source>
        <dbReference type="SAM" id="MobiDB-lite"/>
    </source>
</evidence>
<accession>A0ABP0PHE0</accession>
<dbReference type="PROSITE" id="PS50280">
    <property type="entry name" value="SET"/>
    <property type="match status" value="1"/>
</dbReference>
<feature type="compositionally biased region" description="Basic and acidic residues" evidence="1">
    <location>
        <begin position="974"/>
        <end position="994"/>
    </location>
</feature>